<keyword evidence="2" id="KW-1185">Reference proteome</keyword>
<comment type="caution">
    <text evidence="1">The sequence shown here is derived from an EMBL/GenBank/DDBJ whole genome shotgun (WGS) entry which is preliminary data.</text>
</comment>
<name>A0A834WH88_9FABA</name>
<accession>A0A834WH88</accession>
<dbReference type="EMBL" id="JAAIUW010000007">
    <property type="protein sequence ID" value="KAF7822622.1"/>
    <property type="molecule type" value="Genomic_DNA"/>
</dbReference>
<reference evidence="1" key="1">
    <citation type="submission" date="2020-09" db="EMBL/GenBank/DDBJ databases">
        <title>Genome-Enabled Discovery of Anthraquinone Biosynthesis in Senna tora.</title>
        <authorList>
            <person name="Kang S.-H."/>
            <person name="Pandey R.P."/>
            <person name="Lee C.-M."/>
            <person name="Sim J.-S."/>
            <person name="Jeong J.-T."/>
            <person name="Choi B.-S."/>
            <person name="Jung M."/>
            <person name="Ginzburg D."/>
            <person name="Zhao K."/>
            <person name="Won S.Y."/>
            <person name="Oh T.-J."/>
            <person name="Yu Y."/>
            <person name="Kim N.-H."/>
            <person name="Lee O.R."/>
            <person name="Lee T.-H."/>
            <person name="Bashyal P."/>
            <person name="Kim T.-S."/>
            <person name="Lee W.-H."/>
            <person name="Kawkins C."/>
            <person name="Kim C.-K."/>
            <person name="Kim J.S."/>
            <person name="Ahn B.O."/>
            <person name="Rhee S.Y."/>
            <person name="Sohng J.K."/>
        </authorList>
    </citation>
    <scope>NUCLEOTIDE SEQUENCE</scope>
    <source>
        <tissue evidence="1">Leaf</tissue>
    </source>
</reference>
<dbReference type="AlphaFoldDB" id="A0A834WH88"/>
<organism evidence="1 2">
    <name type="scientific">Senna tora</name>
    <dbReference type="NCBI Taxonomy" id="362788"/>
    <lineage>
        <taxon>Eukaryota</taxon>
        <taxon>Viridiplantae</taxon>
        <taxon>Streptophyta</taxon>
        <taxon>Embryophyta</taxon>
        <taxon>Tracheophyta</taxon>
        <taxon>Spermatophyta</taxon>
        <taxon>Magnoliopsida</taxon>
        <taxon>eudicotyledons</taxon>
        <taxon>Gunneridae</taxon>
        <taxon>Pentapetalae</taxon>
        <taxon>rosids</taxon>
        <taxon>fabids</taxon>
        <taxon>Fabales</taxon>
        <taxon>Fabaceae</taxon>
        <taxon>Caesalpinioideae</taxon>
        <taxon>Cassia clade</taxon>
        <taxon>Senna</taxon>
    </lineage>
</organism>
<gene>
    <name evidence="1" type="ORF">G2W53_020766</name>
</gene>
<evidence type="ECO:0000313" key="2">
    <source>
        <dbReference type="Proteomes" id="UP000634136"/>
    </source>
</evidence>
<protein>
    <submittedName>
        <fullName evidence="1">Uncharacterized protein</fullName>
    </submittedName>
</protein>
<evidence type="ECO:0000313" key="1">
    <source>
        <dbReference type="EMBL" id="KAF7822622.1"/>
    </source>
</evidence>
<dbReference type="Proteomes" id="UP000634136">
    <property type="component" value="Unassembled WGS sequence"/>
</dbReference>
<proteinExistence type="predicted"/>
<sequence length="27" mass="3346">MIYRSREERAPLTKWWRFGDYGGGEFH</sequence>